<feature type="domain" description="VOC" evidence="2">
    <location>
        <begin position="49"/>
        <end position="175"/>
    </location>
</feature>
<reference evidence="3 4" key="1">
    <citation type="submission" date="2020-08" db="EMBL/GenBank/DDBJ databases">
        <title>A novel species.</title>
        <authorList>
            <person name="Gao J."/>
        </authorList>
    </citation>
    <scope>NUCLEOTIDE SEQUENCE [LARGE SCALE GENOMIC DNA]</scope>
    <source>
        <strain evidence="3 4">CRXT-G-22</strain>
    </source>
</reference>
<dbReference type="PROSITE" id="PS51819">
    <property type="entry name" value="VOC"/>
    <property type="match status" value="1"/>
</dbReference>
<dbReference type="Proteomes" id="UP000516052">
    <property type="component" value="Chromosome"/>
</dbReference>
<name>A0A7H0IA90_9ACTN</name>
<dbReference type="Pfam" id="PF00903">
    <property type="entry name" value="Glyoxalase"/>
    <property type="match status" value="1"/>
</dbReference>
<keyword evidence="4" id="KW-1185">Reference proteome</keyword>
<dbReference type="InterPro" id="IPR004360">
    <property type="entry name" value="Glyas_Fos-R_dOase_dom"/>
</dbReference>
<dbReference type="AlphaFoldDB" id="A0A7H0IA90"/>
<dbReference type="PANTHER" id="PTHR34109">
    <property type="entry name" value="BNAUNNG04460D PROTEIN-RELATED"/>
    <property type="match status" value="1"/>
</dbReference>
<dbReference type="EMBL" id="CP060828">
    <property type="protein sequence ID" value="QNP69706.1"/>
    <property type="molecule type" value="Genomic_DNA"/>
</dbReference>
<feature type="chain" id="PRO_5028935771" evidence="1">
    <location>
        <begin position="33"/>
        <end position="178"/>
    </location>
</feature>
<evidence type="ECO:0000313" key="3">
    <source>
        <dbReference type="EMBL" id="QNP69706.1"/>
    </source>
</evidence>
<sequence length="178" mass="18768">MRTSSNARRWAASTGVAALLLVGLNGVGNAMAEPEAGQTAPVAAAAPARFGQPNLYTSDVDKMLDFYNKALGFQVDFRFPAAGTAAFGTVSKGSAYYITFTSFDTIKQNTPLKHIGKSTQKQSDVAVLVADVDAAFATAKNAGAKVLMAPKDQPWGERQAYVADPEGNLVQISTHSDH</sequence>
<dbReference type="InterPro" id="IPR037523">
    <property type="entry name" value="VOC_core"/>
</dbReference>
<organism evidence="3 4">
    <name type="scientific">Streptomyces roseirectus</name>
    <dbReference type="NCBI Taxonomy" id="2768066"/>
    <lineage>
        <taxon>Bacteria</taxon>
        <taxon>Bacillati</taxon>
        <taxon>Actinomycetota</taxon>
        <taxon>Actinomycetes</taxon>
        <taxon>Kitasatosporales</taxon>
        <taxon>Streptomycetaceae</taxon>
        <taxon>Streptomyces</taxon>
    </lineage>
</organism>
<feature type="signal peptide" evidence="1">
    <location>
        <begin position="1"/>
        <end position="32"/>
    </location>
</feature>
<dbReference type="InterPro" id="IPR029068">
    <property type="entry name" value="Glyas_Bleomycin-R_OHBP_Dase"/>
</dbReference>
<dbReference type="KEGG" id="sroi:IAG44_09790"/>
<accession>A0A7H0IA90</accession>
<proteinExistence type="predicted"/>
<dbReference type="SUPFAM" id="SSF54593">
    <property type="entry name" value="Glyoxalase/Bleomycin resistance protein/Dihydroxybiphenyl dioxygenase"/>
    <property type="match status" value="1"/>
</dbReference>
<gene>
    <name evidence="3" type="ORF">IAG44_09790</name>
</gene>
<dbReference type="Gene3D" id="3.10.180.10">
    <property type="entry name" value="2,3-Dihydroxybiphenyl 1,2-Dioxygenase, domain 1"/>
    <property type="match status" value="1"/>
</dbReference>
<protein>
    <submittedName>
        <fullName evidence="3">VOC family protein</fullName>
    </submittedName>
</protein>
<evidence type="ECO:0000313" key="4">
    <source>
        <dbReference type="Proteomes" id="UP000516052"/>
    </source>
</evidence>
<evidence type="ECO:0000256" key="1">
    <source>
        <dbReference type="SAM" id="SignalP"/>
    </source>
</evidence>
<evidence type="ECO:0000259" key="2">
    <source>
        <dbReference type="PROSITE" id="PS51819"/>
    </source>
</evidence>
<dbReference type="RefSeq" id="WP_187746745.1">
    <property type="nucleotide sequence ID" value="NZ_CP060828.1"/>
</dbReference>
<keyword evidence="1" id="KW-0732">Signal</keyword>